<feature type="region of interest" description="Disordered" evidence="1">
    <location>
        <begin position="165"/>
        <end position="187"/>
    </location>
</feature>
<keyword evidence="4" id="KW-1185">Reference proteome</keyword>
<sequence>MANPKNASFGLVPSTAVRALPAEDRKLFLKSTSQESFAAKRPSVARSCLKCCSQSLGEIHEIGQRRTKNAGIPLPTAELHNRNMCEYTFSYKENPLLGASINRELAESFRDGNRSTKPPLPVPVGSSTYSQAFGHVPSRRQMRHARKRMFEPPVDRRAEESLCFGSTKSSETRSASHQGHGSLPLDMVESSPHWTVKDTLGPRLGSGEAFRTTYQVSYKPQTAPADFWKPVLRSQVKFSWLPEEPTLA</sequence>
<proteinExistence type="predicted"/>
<reference evidence="2" key="1">
    <citation type="submission" date="2022-10" db="EMBL/GenBank/DDBJ databases">
        <authorList>
            <person name="Chen Y."/>
            <person name="Dougan E. K."/>
            <person name="Chan C."/>
            <person name="Rhodes N."/>
            <person name="Thang M."/>
        </authorList>
    </citation>
    <scope>NUCLEOTIDE SEQUENCE</scope>
</reference>
<comment type="caution">
    <text evidence="2">The sequence shown here is derived from an EMBL/GenBank/DDBJ whole genome shotgun (WGS) entry which is preliminary data.</text>
</comment>
<dbReference type="EMBL" id="CAMXCT030006496">
    <property type="protein sequence ID" value="CAL4802038.1"/>
    <property type="molecule type" value="Genomic_DNA"/>
</dbReference>
<dbReference type="EMBL" id="CAMXCT020006496">
    <property type="protein sequence ID" value="CAL1168101.1"/>
    <property type="molecule type" value="Genomic_DNA"/>
</dbReference>
<feature type="compositionally biased region" description="Polar residues" evidence="1">
    <location>
        <begin position="165"/>
        <end position="179"/>
    </location>
</feature>
<dbReference type="OrthoDB" id="419263at2759"/>
<organism evidence="2">
    <name type="scientific">Cladocopium goreaui</name>
    <dbReference type="NCBI Taxonomy" id="2562237"/>
    <lineage>
        <taxon>Eukaryota</taxon>
        <taxon>Sar</taxon>
        <taxon>Alveolata</taxon>
        <taxon>Dinophyceae</taxon>
        <taxon>Suessiales</taxon>
        <taxon>Symbiodiniaceae</taxon>
        <taxon>Cladocopium</taxon>
    </lineage>
</organism>
<evidence type="ECO:0000256" key="1">
    <source>
        <dbReference type="SAM" id="MobiDB-lite"/>
    </source>
</evidence>
<accession>A0A9P1GI21</accession>
<dbReference type="AlphaFoldDB" id="A0A9P1GI21"/>
<dbReference type="Proteomes" id="UP001152797">
    <property type="component" value="Unassembled WGS sequence"/>
</dbReference>
<evidence type="ECO:0000313" key="4">
    <source>
        <dbReference type="Proteomes" id="UP001152797"/>
    </source>
</evidence>
<protein>
    <submittedName>
        <fullName evidence="2">Uncharacterized protein</fullName>
    </submittedName>
</protein>
<dbReference type="EMBL" id="CAMXCT010006496">
    <property type="protein sequence ID" value="CAI4014726.1"/>
    <property type="molecule type" value="Genomic_DNA"/>
</dbReference>
<evidence type="ECO:0000313" key="2">
    <source>
        <dbReference type="EMBL" id="CAI4014726.1"/>
    </source>
</evidence>
<reference evidence="3" key="2">
    <citation type="submission" date="2024-04" db="EMBL/GenBank/DDBJ databases">
        <authorList>
            <person name="Chen Y."/>
            <person name="Shah S."/>
            <person name="Dougan E. K."/>
            <person name="Thang M."/>
            <person name="Chan C."/>
        </authorList>
    </citation>
    <scope>NUCLEOTIDE SEQUENCE [LARGE SCALE GENOMIC DNA]</scope>
</reference>
<feature type="region of interest" description="Disordered" evidence="1">
    <location>
        <begin position="110"/>
        <end position="131"/>
    </location>
</feature>
<gene>
    <name evidence="2" type="ORF">C1SCF055_LOCUS39606</name>
</gene>
<name>A0A9P1GI21_9DINO</name>
<evidence type="ECO:0000313" key="3">
    <source>
        <dbReference type="EMBL" id="CAL1168101.1"/>
    </source>
</evidence>